<evidence type="ECO:0000256" key="5">
    <source>
        <dbReference type="ARBA" id="ARBA00022694"/>
    </source>
</evidence>
<proteinExistence type="inferred from homology"/>
<evidence type="ECO:0000256" key="4">
    <source>
        <dbReference type="ARBA" id="ARBA00022490"/>
    </source>
</evidence>
<dbReference type="InterPro" id="IPR003442">
    <property type="entry name" value="T6A_TsaE"/>
</dbReference>
<dbReference type="OrthoDB" id="9815896at2"/>
<name>A0A4Q0XS05_9BACT</name>
<keyword evidence="7" id="KW-0547">Nucleotide-binding</keyword>
<dbReference type="GO" id="GO:0002949">
    <property type="term" value="P:tRNA threonylcarbamoyladenosine modification"/>
    <property type="evidence" value="ECO:0007669"/>
    <property type="project" value="InterPro"/>
</dbReference>
<dbReference type="GO" id="GO:0046872">
    <property type="term" value="F:metal ion binding"/>
    <property type="evidence" value="ECO:0007669"/>
    <property type="project" value="UniProtKB-KW"/>
</dbReference>
<evidence type="ECO:0000256" key="2">
    <source>
        <dbReference type="ARBA" id="ARBA00007599"/>
    </source>
</evidence>
<dbReference type="GO" id="GO:0005737">
    <property type="term" value="C:cytoplasm"/>
    <property type="evidence" value="ECO:0007669"/>
    <property type="project" value="UniProtKB-SubCell"/>
</dbReference>
<keyword evidence="5" id="KW-0819">tRNA processing</keyword>
<dbReference type="NCBIfam" id="TIGR00150">
    <property type="entry name" value="T6A_YjeE"/>
    <property type="match status" value="1"/>
</dbReference>
<keyword evidence="4" id="KW-0963">Cytoplasm</keyword>
<reference evidence="11 12" key="1">
    <citation type="submission" date="2017-10" db="EMBL/GenBank/DDBJ databases">
        <title>Genomics of the genus Arcobacter.</title>
        <authorList>
            <person name="Perez-Cataluna A."/>
            <person name="Figueras M.J."/>
        </authorList>
    </citation>
    <scope>NUCLEOTIDE SEQUENCE [LARGE SCALE GENOMIC DNA]</scope>
    <source>
        <strain evidence="11 12">CECT 8987</strain>
    </source>
</reference>
<protein>
    <recommendedName>
        <fullName evidence="3">tRNA threonylcarbamoyladenosine biosynthesis protein TsaE</fullName>
    </recommendedName>
    <alternativeName>
        <fullName evidence="10">t(6)A37 threonylcarbamoyladenosine biosynthesis protein TsaE</fullName>
    </alternativeName>
</protein>
<dbReference type="Proteomes" id="UP000290657">
    <property type="component" value="Unassembled WGS sequence"/>
</dbReference>
<comment type="caution">
    <text evidence="11">The sequence shown here is derived from an EMBL/GenBank/DDBJ whole genome shotgun (WGS) entry which is preliminary data.</text>
</comment>
<comment type="subcellular location">
    <subcellularLocation>
        <location evidence="1">Cytoplasm</location>
    </subcellularLocation>
</comment>
<dbReference type="EMBL" id="PDKN01000002">
    <property type="protein sequence ID" value="RXJ60270.1"/>
    <property type="molecule type" value="Genomic_DNA"/>
</dbReference>
<keyword evidence="12" id="KW-1185">Reference proteome</keyword>
<dbReference type="InterPro" id="IPR027417">
    <property type="entry name" value="P-loop_NTPase"/>
</dbReference>
<keyword evidence="11" id="KW-0808">Transferase</keyword>
<sequence length="139" mass="16255">MTKHTLTLHEDELEKIIALLDKNIQDRDVVVLLQGDLASGKTTLVQNYLKYNEIQSEVTSPTFCLQNVYDGDIYHYDVYNKTLEEFISLGLLEEFEKKGIHFVEWGDDTLVELLTSYGFDIIKIKIEKLENKRRYTIYA</sequence>
<dbReference type="GO" id="GO:0005524">
    <property type="term" value="F:ATP binding"/>
    <property type="evidence" value="ECO:0007669"/>
    <property type="project" value="UniProtKB-KW"/>
</dbReference>
<evidence type="ECO:0000256" key="7">
    <source>
        <dbReference type="ARBA" id="ARBA00022741"/>
    </source>
</evidence>
<keyword evidence="9" id="KW-0460">Magnesium</keyword>
<dbReference type="Pfam" id="PF02367">
    <property type="entry name" value="TsaE"/>
    <property type="match status" value="1"/>
</dbReference>
<evidence type="ECO:0000256" key="3">
    <source>
        <dbReference type="ARBA" id="ARBA00019010"/>
    </source>
</evidence>
<gene>
    <name evidence="11" type="ORF">CRV04_04520</name>
</gene>
<evidence type="ECO:0000313" key="12">
    <source>
        <dbReference type="Proteomes" id="UP000290657"/>
    </source>
</evidence>
<dbReference type="SUPFAM" id="SSF52540">
    <property type="entry name" value="P-loop containing nucleoside triphosphate hydrolases"/>
    <property type="match status" value="1"/>
</dbReference>
<evidence type="ECO:0000313" key="11">
    <source>
        <dbReference type="EMBL" id="RXJ60270.1"/>
    </source>
</evidence>
<evidence type="ECO:0000256" key="9">
    <source>
        <dbReference type="ARBA" id="ARBA00022842"/>
    </source>
</evidence>
<dbReference type="GO" id="GO:0016740">
    <property type="term" value="F:transferase activity"/>
    <property type="evidence" value="ECO:0007669"/>
    <property type="project" value="UniProtKB-KW"/>
</dbReference>
<comment type="similarity">
    <text evidence="2">Belongs to the TsaE family.</text>
</comment>
<dbReference type="PANTHER" id="PTHR33540:SF2">
    <property type="entry name" value="TRNA THREONYLCARBAMOYLADENOSINE BIOSYNTHESIS PROTEIN TSAE"/>
    <property type="match status" value="1"/>
</dbReference>
<keyword evidence="6" id="KW-0479">Metal-binding</keyword>
<evidence type="ECO:0000256" key="1">
    <source>
        <dbReference type="ARBA" id="ARBA00004496"/>
    </source>
</evidence>
<keyword evidence="8" id="KW-0067">ATP-binding</keyword>
<dbReference type="PANTHER" id="PTHR33540">
    <property type="entry name" value="TRNA THREONYLCARBAMOYLADENOSINE BIOSYNTHESIS PROTEIN TSAE"/>
    <property type="match status" value="1"/>
</dbReference>
<dbReference type="AlphaFoldDB" id="A0A4Q0XS05"/>
<evidence type="ECO:0000256" key="10">
    <source>
        <dbReference type="ARBA" id="ARBA00032441"/>
    </source>
</evidence>
<dbReference type="RefSeq" id="WP_128995620.1">
    <property type="nucleotide sequence ID" value="NZ_PDKN01000002.1"/>
</dbReference>
<accession>A0A4Q0XS05</accession>
<evidence type="ECO:0000256" key="8">
    <source>
        <dbReference type="ARBA" id="ARBA00022840"/>
    </source>
</evidence>
<organism evidence="11 12">
    <name type="scientific">Candidatus Marinarcus aquaticus</name>
    <dbReference type="NCBI Taxonomy" id="2044504"/>
    <lineage>
        <taxon>Bacteria</taxon>
        <taxon>Pseudomonadati</taxon>
        <taxon>Campylobacterota</taxon>
        <taxon>Epsilonproteobacteria</taxon>
        <taxon>Campylobacterales</taxon>
        <taxon>Arcobacteraceae</taxon>
        <taxon>Candidatus Marinarcus</taxon>
    </lineage>
</organism>
<dbReference type="Gene3D" id="3.40.50.300">
    <property type="entry name" value="P-loop containing nucleotide triphosphate hydrolases"/>
    <property type="match status" value="1"/>
</dbReference>
<evidence type="ECO:0000256" key="6">
    <source>
        <dbReference type="ARBA" id="ARBA00022723"/>
    </source>
</evidence>